<name>A0A7W7Z928_9BACT</name>
<reference evidence="1 2" key="1">
    <citation type="submission" date="2020-08" db="EMBL/GenBank/DDBJ databases">
        <title>Genomic Encyclopedia of Type Strains, Phase IV (KMG-V): Genome sequencing to study the core and pangenomes of soil and plant-associated prokaryotes.</title>
        <authorList>
            <person name="Whitman W."/>
        </authorList>
    </citation>
    <scope>NUCLEOTIDE SEQUENCE [LARGE SCALE GENOMIC DNA]</scope>
    <source>
        <strain evidence="1 2">M8UP14</strain>
    </source>
</reference>
<dbReference type="EMBL" id="JACHIP010000001">
    <property type="protein sequence ID" value="MBB5055570.1"/>
    <property type="molecule type" value="Genomic_DNA"/>
</dbReference>
<sequence length="193" mass="21711">MDVSTFTRHFPRLYHLTFASNLPSIREHGLLSAQALADLYSFSSEETAAVLKQRRRCIQQLHGITLRDQHAAQESKMKSCLVGITVPEWITLLNSKIFFFVSKEKAEVLARSYAAYDNLLLDVDTAALLSTHGEHASLCRINSGSFLYNPRPRGRASFIPLHAYSYKNKRDTPAELSIDKTIPNVLQMSSIAL</sequence>
<proteinExistence type="predicted"/>
<dbReference type="Proteomes" id="UP000540989">
    <property type="component" value="Unassembled WGS sequence"/>
</dbReference>
<organism evidence="1 2">
    <name type="scientific">Granulicella aggregans</name>
    <dbReference type="NCBI Taxonomy" id="474949"/>
    <lineage>
        <taxon>Bacteria</taxon>
        <taxon>Pseudomonadati</taxon>
        <taxon>Acidobacteriota</taxon>
        <taxon>Terriglobia</taxon>
        <taxon>Terriglobales</taxon>
        <taxon>Acidobacteriaceae</taxon>
        <taxon>Granulicella</taxon>
    </lineage>
</organism>
<evidence type="ECO:0000313" key="2">
    <source>
        <dbReference type="Proteomes" id="UP000540989"/>
    </source>
</evidence>
<dbReference type="AlphaFoldDB" id="A0A7W7Z928"/>
<evidence type="ECO:0000313" key="1">
    <source>
        <dbReference type="EMBL" id="MBB5055570.1"/>
    </source>
</evidence>
<accession>A0A7W7Z928</accession>
<protein>
    <submittedName>
        <fullName evidence="1">Uncharacterized protein</fullName>
    </submittedName>
</protein>
<dbReference type="InterPro" id="IPR054271">
    <property type="entry name" value="DUF7002"/>
</dbReference>
<gene>
    <name evidence="1" type="ORF">HDF16_000239</name>
</gene>
<keyword evidence="2" id="KW-1185">Reference proteome</keyword>
<dbReference type="RefSeq" id="WP_184213336.1">
    <property type="nucleotide sequence ID" value="NZ_JACHIP010000001.1"/>
</dbReference>
<comment type="caution">
    <text evidence="1">The sequence shown here is derived from an EMBL/GenBank/DDBJ whole genome shotgun (WGS) entry which is preliminary data.</text>
</comment>
<dbReference type="Pfam" id="PF22531">
    <property type="entry name" value="DUF7002"/>
    <property type="match status" value="1"/>
</dbReference>